<comment type="pathway">
    <text evidence="1">Cell wall biogenesis; peptidoglycan recycling.</text>
</comment>
<proteinExistence type="inferred from homology"/>
<evidence type="ECO:0000313" key="2">
    <source>
        <dbReference type="EMBL" id="OUD12063.1"/>
    </source>
</evidence>
<comment type="caution">
    <text evidence="2">The sequence shown here is derived from an EMBL/GenBank/DDBJ whole genome shotgun (WGS) entry which is preliminary data.</text>
</comment>
<organism evidence="2 3">
    <name type="scientific">Thioflexithrix psekupsensis</name>
    <dbReference type="NCBI Taxonomy" id="1570016"/>
    <lineage>
        <taxon>Bacteria</taxon>
        <taxon>Pseudomonadati</taxon>
        <taxon>Pseudomonadota</taxon>
        <taxon>Gammaproteobacteria</taxon>
        <taxon>Thiotrichales</taxon>
        <taxon>Thioflexithrix</taxon>
    </lineage>
</organism>
<dbReference type="Gene3D" id="3.30.420.40">
    <property type="match status" value="2"/>
</dbReference>
<dbReference type="InterPro" id="IPR043129">
    <property type="entry name" value="ATPase_NBD"/>
</dbReference>
<dbReference type="HAMAP" id="MF_01270">
    <property type="entry name" value="AnhMurNAc_kinase"/>
    <property type="match status" value="1"/>
</dbReference>
<dbReference type="UniPathway" id="UPA00343"/>
<keyword evidence="3" id="KW-1185">Reference proteome</keyword>
<feature type="binding site" evidence="1">
    <location>
        <begin position="12"/>
        <end position="19"/>
    </location>
    <ligand>
        <name>ATP</name>
        <dbReference type="ChEBI" id="CHEBI:30616"/>
    </ligand>
</feature>
<dbReference type="EC" id="2.7.1.170" evidence="1"/>
<protein>
    <recommendedName>
        <fullName evidence="1">Anhydro-N-acetylmuramic acid kinase</fullName>
        <ecNumber evidence="1">2.7.1.170</ecNumber>
    </recommendedName>
    <alternativeName>
        <fullName evidence="1">AnhMurNAc kinase</fullName>
    </alternativeName>
</protein>
<dbReference type="InterPro" id="IPR005338">
    <property type="entry name" value="Anhydro_N_Ac-Mur_kinase"/>
</dbReference>
<dbReference type="SUPFAM" id="SSF53067">
    <property type="entry name" value="Actin-like ATPase domain"/>
    <property type="match status" value="1"/>
</dbReference>
<keyword evidence="1" id="KW-0119">Carbohydrate metabolism</keyword>
<name>A0A251X3I8_9GAMM</name>
<keyword evidence="1" id="KW-0547">Nucleotide-binding</keyword>
<dbReference type="GO" id="GO:0016301">
    <property type="term" value="F:kinase activity"/>
    <property type="evidence" value="ECO:0007669"/>
    <property type="project" value="UniProtKB-KW"/>
</dbReference>
<dbReference type="AlphaFoldDB" id="A0A251X3I8"/>
<comment type="pathway">
    <text evidence="1">Amino-sugar metabolism; 1,6-anhydro-N-acetylmuramate degradation.</text>
</comment>
<dbReference type="GO" id="GO:0009254">
    <property type="term" value="P:peptidoglycan turnover"/>
    <property type="evidence" value="ECO:0007669"/>
    <property type="project" value="UniProtKB-UniRule"/>
</dbReference>
<gene>
    <name evidence="1" type="primary">anmK</name>
    <name evidence="2" type="ORF">TPSD3_13075</name>
</gene>
<evidence type="ECO:0000256" key="1">
    <source>
        <dbReference type="HAMAP-Rule" id="MF_01270"/>
    </source>
</evidence>
<dbReference type="Proteomes" id="UP000194798">
    <property type="component" value="Unassembled WGS sequence"/>
</dbReference>
<dbReference type="CDD" id="cd24050">
    <property type="entry name" value="ASKHA_NBD_ANMK"/>
    <property type="match status" value="1"/>
</dbReference>
<dbReference type="GO" id="GO:0097175">
    <property type="term" value="P:1,6-anhydro-N-acetyl-beta-muramic acid catabolic process"/>
    <property type="evidence" value="ECO:0007669"/>
    <property type="project" value="UniProtKB-UniRule"/>
</dbReference>
<dbReference type="RefSeq" id="WP_086488978.1">
    <property type="nucleotide sequence ID" value="NZ_MSLT01000023.1"/>
</dbReference>
<comment type="catalytic activity">
    <reaction evidence="1">
        <text>1,6-anhydro-N-acetyl-beta-muramate + ATP + H2O = N-acetyl-D-muramate 6-phosphate + ADP + H(+)</text>
        <dbReference type="Rhea" id="RHEA:24952"/>
        <dbReference type="ChEBI" id="CHEBI:15377"/>
        <dbReference type="ChEBI" id="CHEBI:15378"/>
        <dbReference type="ChEBI" id="CHEBI:30616"/>
        <dbReference type="ChEBI" id="CHEBI:58690"/>
        <dbReference type="ChEBI" id="CHEBI:58722"/>
        <dbReference type="ChEBI" id="CHEBI:456216"/>
        <dbReference type="EC" id="2.7.1.170"/>
    </reaction>
</comment>
<dbReference type="UniPathway" id="UPA00544"/>
<accession>A0A251X3I8</accession>
<keyword evidence="1" id="KW-0067">ATP-binding</keyword>
<dbReference type="PANTHER" id="PTHR30605">
    <property type="entry name" value="ANHYDRO-N-ACETYLMURAMIC ACID KINASE"/>
    <property type="match status" value="1"/>
</dbReference>
<comment type="similarity">
    <text evidence="1">Belongs to the anhydro-N-acetylmuramic acid kinase family.</text>
</comment>
<keyword evidence="1 2" id="KW-0418">Kinase</keyword>
<dbReference type="GO" id="GO:0006040">
    <property type="term" value="P:amino sugar metabolic process"/>
    <property type="evidence" value="ECO:0007669"/>
    <property type="project" value="InterPro"/>
</dbReference>
<dbReference type="GO" id="GO:0016773">
    <property type="term" value="F:phosphotransferase activity, alcohol group as acceptor"/>
    <property type="evidence" value="ECO:0007669"/>
    <property type="project" value="UniProtKB-UniRule"/>
</dbReference>
<dbReference type="OrthoDB" id="9763949at2"/>
<keyword evidence="1" id="KW-0808">Transferase</keyword>
<dbReference type="EMBL" id="MSLT01000023">
    <property type="protein sequence ID" value="OUD12063.1"/>
    <property type="molecule type" value="Genomic_DNA"/>
</dbReference>
<dbReference type="PANTHER" id="PTHR30605:SF0">
    <property type="entry name" value="ANHYDRO-N-ACETYLMURAMIC ACID KINASE"/>
    <property type="match status" value="1"/>
</dbReference>
<evidence type="ECO:0000313" key="3">
    <source>
        <dbReference type="Proteomes" id="UP000194798"/>
    </source>
</evidence>
<dbReference type="NCBIfam" id="NF007139">
    <property type="entry name" value="PRK09585.1-3"/>
    <property type="match status" value="1"/>
</dbReference>
<comment type="function">
    <text evidence="1">Catalyzes the specific phosphorylation of 1,6-anhydro-N-acetylmuramic acid (anhMurNAc) with the simultaneous cleavage of the 1,6-anhydro ring, generating MurNAc-6-P. Is required for the utilization of anhMurNAc either imported from the medium or derived from its own cell wall murein, and thus plays a role in cell wall recycling.</text>
</comment>
<dbReference type="GO" id="GO:0005524">
    <property type="term" value="F:ATP binding"/>
    <property type="evidence" value="ECO:0007669"/>
    <property type="project" value="UniProtKB-UniRule"/>
</dbReference>
<sequence>MNSGLYIGLMSGTSVDGIDAVLVEVQAGQLRLIAAKGCPWPENIREEILTVSQYAPNQLNVAEIARLDGLAADGFADAVLQLLQHACCAADQVVAIGHPGQTVCHQPLARPPYTCQIGNPARLAHATGIPVVAQFRQSDMATGGQGAPLAPALHAAYLRSTQENRVVLNLGGIANITVLPADRKQPLSGFDTGPANALLDAWSWQQRRMPYDENGAWAAQGTVQTDLLAILLADPYFQDPPPKTTGRDYFNLNWLAQRAMMLSKPLSAFQPFDIQATLSELTAVSIAQEISKIPDCARVLGCGGGVLNTNLWRQLQNALPEGIVLESTTEYGLPSQWVEAMCFAWFAWQRWADLPIDLTPFTGAKRSAILGGVFKP</sequence>
<reference evidence="2 3" key="1">
    <citation type="submission" date="2016-12" db="EMBL/GenBank/DDBJ databases">
        <title>Thioflexothrix psekupsii D3 genome sequencing and assembly.</title>
        <authorList>
            <person name="Fomenkov A."/>
            <person name="Vincze T."/>
            <person name="Grabovich M."/>
            <person name="Anton B.P."/>
            <person name="Dubinina G."/>
            <person name="Orlova M."/>
            <person name="Belousova E."/>
            <person name="Roberts R.J."/>
        </authorList>
    </citation>
    <scope>NUCLEOTIDE SEQUENCE [LARGE SCALE GENOMIC DNA]</scope>
    <source>
        <strain evidence="2">D3</strain>
    </source>
</reference>
<dbReference type="Pfam" id="PF03702">
    <property type="entry name" value="AnmK"/>
    <property type="match status" value="1"/>
</dbReference>